<dbReference type="SMART" id="SM00240">
    <property type="entry name" value="FHA"/>
    <property type="match status" value="1"/>
</dbReference>
<dbReference type="InterPro" id="IPR008984">
    <property type="entry name" value="SMAD_FHA_dom_sf"/>
</dbReference>
<dbReference type="SUPFAM" id="SSF49879">
    <property type="entry name" value="SMAD/FHA domain"/>
    <property type="match status" value="1"/>
</dbReference>
<keyword evidence="3" id="KW-1185">Reference proteome</keyword>
<protein>
    <submittedName>
        <fullName evidence="2">FHA domain-containing protein</fullName>
    </submittedName>
</protein>
<dbReference type="PROSITE" id="PS50006">
    <property type="entry name" value="FHA_DOMAIN"/>
    <property type="match status" value="1"/>
</dbReference>
<feature type="domain" description="FHA" evidence="1">
    <location>
        <begin position="99"/>
        <end position="149"/>
    </location>
</feature>
<sequence length="272" mass="31414">MTEISNLHFLKAKGSSMRVELQDKELERRLNLFQVFVKLYEQNSSLLEEIFQLENIAQESFLAMQPIYIQGVVNDAVVYIITNLCDNKTQNLHQSQQIWTIGRDISNGIAIDDQYLSERHAAIQYINDKGFYLIDFKSSNGSFVNGEQVFQPTKLHDGDRIRLGLITFDFFINHSCRTLPTVAVELLMHLVQGVDDNPQKIFTPGSEPPEFPMQKLNHAFHLSDDSSLMNNFKYQHTHVTLEDKSEILERFFSQQLAHHQISKIQNSHLMEG</sequence>
<proteinExistence type="predicted"/>
<accession>A0A1Z4NA48</accession>
<dbReference type="InterPro" id="IPR000253">
    <property type="entry name" value="FHA_dom"/>
</dbReference>
<organism evidence="2 3">
    <name type="scientific">Tolypothrix tenuis PCC 7101</name>
    <dbReference type="NCBI Taxonomy" id="231146"/>
    <lineage>
        <taxon>Bacteria</taxon>
        <taxon>Bacillati</taxon>
        <taxon>Cyanobacteriota</taxon>
        <taxon>Cyanophyceae</taxon>
        <taxon>Nostocales</taxon>
        <taxon>Tolypothrichaceae</taxon>
        <taxon>Tolypothrix</taxon>
    </lineage>
</organism>
<dbReference type="Pfam" id="PF00498">
    <property type="entry name" value="FHA"/>
    <property type="match status" value="1"/>
</dbReference>
<evidence type="ECO:0000313" key="2">
    <source>
        <dbReference type="EMBL" id="BAZ02603.1"/>
    </source>
</evidence>
<dbReference type="Gene3D" id="2.60.200.20">
    <property type="match status" value="1"/>
</dbReference>
<evidence type="ECO:0000259" key="1">
    <source>
        <dbReference type="PROSITE" id="PS50006"/>
    </source>
</evidence>
<dbReference type="AlphaFoldDB" id="A0A1Z4NA48"/>
<dbReference type="CDD" id="cd00060">
    <property type="entry name" value="FHA"/>
    <property type="match status" value="1"/>
</dbReference>
<evidence type="ECO:0000313" key="3">
    <source>
        <dbReference type="Proteomes" id="UP000218785"/>
    </source>
</evidence>
<dbReference type="Proteomes" id="UP000218785">
    <property type="component" value="Chromosome"/>
</dbReference>
<dbReference type="PANTHER" id="PTHR23308">
    <property type="entry name" value="NUCLEAR INHIBITOR OF PROTEIN PHOSPHATASE-1"/>
    <property type="match status" value="1"/>
</dbReference>
<reference evidence="2 3" key="1">
    <citation type="submission" date="2017-06" db="EMBL/GenBank/DDBJ databases">
        <title>Genome sequencing of cyanobaciteial culture collection at National Institute for Environmental Studies (NIES).</title>
        <authorList>
            <person name="Hirose Y."/>
            <person name="Shimura Y."/>
            <person name="Fujisawa T."/>
            <person name="Nakamura Y."/>
            <person name="Kawachi M."/>
        </authorList>
    </citation>
    <scope>NUCLEOTIDE SEQUENCE [LARGE SCALE GENOMIC DNA]</scope>
    <source>
        <strain evidence="2 3">NIES-37</strain>
    </source>
</reference>
<dbReference type="RefSeq" id="WP_096582947.1">
    <property type="nucleotide sequence ID" value="NZ_CAWNJS010000001.1"/>
</dbReference>
<dbReference type="KEGG" id="ttq:NIES37_66160"/>
<name>A0A1Z4NA48_9CYAN</name>
<dbReference type="EMBL" id="AP018248">
    <property type="protein sequence ID" value="BAZ02603.1"/>
    <property type="molecule type" value="Genomic_DNA"/>
</dbReference>
<dbReference type="InterPro" id="IPR050923">
    <property type="entry name" value="Cell_Proc_Reg/RNA_Proc"/>
</dbReference>
<gene>
    <name evidence="2" type="ORF">NIES37_66160</name>
</gene>